<protein>
    <recommendedName>
        <fullName evidence="2">Exportin-5 C-terminal domain-containing protein</fullName>
    </recommendedName>
</protein>
<reference evidence="3 4" key="1">
    <citation type="submission" date="2023-11" db="EMBL/GenBank/DDBJ databases">
        <title>Draft genome sequence and annotation of the polyextremotolerant black yeast-like fungus Aureobasidium pullulans NRRL 62042.</title>
        <authorList>
            <person name="Dielentheis-Frenken M.R.E."/>
            <person name="Wibberg D."/>
            <person name="Blank L.M."/>
            <person name="Tiso T."/>
        </authorList>
    </citation>
    <scope>NUCLEOTIDE SEQUENCE [LARGE SCALE GENOMIC DNA]</scope>
    <source>
        <strain evidence="3 4">NRRL 62042</strain>
    </source>
</reference>
<accession>A0ABR0TMR9</accession>
<feature type="domain" description="Exportin-5 C-terminal" evidence="2">
    <location>
        <begin position="337"/>
        <end position="1199"/>
    </location>
</feature>
<evidence type="ECO:0000313" key="4">
    <source>
        <dbReference type="Proteomes" id="UP001341245"/>
    </source>
</evidence>
<dbReference type="EMBL" id="JASGXD010000005">
    <property type="protein sequence ID" value="KAK6005652.1"/>
    <property type="molecule type" value="Genomic_DNA"/>
</dbReference>
<dbReference type="Gene3D" id="1.25.10.10">
    <property type="entry name" value="Leucine-rich Repeat Variant"/>
    <property type="match status" value="1"/>
</dbReference>
<name>A0ABR0TMR9_AURPU</name>
<dbReference type="Proteomes" id="UP001341245">
    <property type="component" value="Unassembled WGS sequence"/>
</dbReference>
<dbReference type="InterPro" id="IPR016024">
    <property type="entry name" value="ARM-type_fold"/>
</dbReference>
<evidence type="ECO:0000256" key="1">
    <source>
        <dbReference type="SAM" id="MobiDB-lite"/>
    </source>
</evidence>
<sequence length="1249" mass="140749">MTSQIDGDRLSQITQALEATYDARSTNDTRRAALEFLDGAKKQPDAPQHGYSLASDPSQQPAIRHFGLSLLDFALRYRWEDYGQTEANTLRSWILNLAQNVSESDPQYFRNKVASLWVEVAKRCWGAEWLDMDALLVALWETSDNSKQLVYRQMVLYILECLSEDICNREDPVAGLRQDVLGQCLNEIVIPSQLYKDHLDSRGSSQNVRHTQDGWLSRMCAFLFQCSTVIQQGDQQVVVSATKTLEALRPTVTWLSLGALTETECAQSLYKMLAAGDATVQTATIDVLQAILSRPFNEHFRESWSQIMLSVLQLDHIELLKNIHLSCNTSADDIDEVKYTLQKKLSEILSVLGDAAASNPGILANPETCTALIDVMMLAFQHDSLLVSIPVLHSFTKLLIAKSQIISSTMSQRVAILLGTCSQRLIKYESLSHEELPVILYLNEDFENPPELHSFLGNYRRYCVTVIENIAYYMPQEAVGHILDQTVQMVDTICQEFRPPFPSTGPAKTPIPVLQLESQASVLRSTMNGFIQWYSKASRPESKSDQHTTNNIYGVTLTNLRDFCYKLMTMKPQHPEIARLTTHIAVNVLVKTLQGQPELVVKILDYCLSLEYSDDGTNKDYTAAVKNFQGARLGEMQRIAMSFPDYLLDVYSDLEVRVNNLMSAEGADERTRWGLQAFLFIVVHRASAVDSQARLARLQQIIQPVVETWQDPQLTEALSTFSGFCSVVGLEGLPEYLTAQRYASVQDWPSQPLDQQGKARQTDVQMKVMRLPLNATKNLLAATTEKLKESSREYQIGAQVWGPAIQAMLSNVLQMTRHATSFPNTNNWSNFPPELQMVMQKMLVDRFWQAGISNESRDEFYARIAESGDTYEGFASAIRGIPRQIRDWCYHIIYGMTRFEEEFFGLKELPVPLAEALLTDASSLSTHHLQRLIALVERLVQRCPAHHRKHFMPPILSLFFSQTDKKISAEWEVIERSSTQSVEGEDQLNDEMKAESVLRATTYAVVNFASTILDQRPTGLLSAQAKLSVYARLLTRIDVTPVTQPQSSQFTMRTLVLSEPSILEPLILFCTHALRMRDSRCCTLICRLLRSILPTFVADSPPAPQVREFISTEVLKACITSLNEPYFVDVQRDLANLIANIVALYSPLSSTARDVLLSLPDMGQQKVDHAIERIVGTSSERTQRILVLELLEGVRGVSIHEAGKIDRRDTKAKRSAMQQQYMEVEQKSAGGKREQSPKLEGMAEMFGGE</sequence>
<dbReference type="InterPro" id="IPR045478">
    <property type="entry name" value="Exportin-5_C"/>
</dbReference>
<dbReference type="PANTHER" id="PTHR11223">
    <property type="entry name" value="EXPORTIN 1/5"/>
    <property type="match status" value="1"/>
</dbReference>
<evidence type="ECO:0000313" key="3">
    <source>
        <dbReference type="EMBL" id="KAK6005652.1"/>
    </source>
</evidence>
<keyword evidence="4" id="KW-1185">Reference proteome</keyword>
<dbReference type="InterPro" id="IPR045065">
    <property type="entry name" value="XPO1/5"/>
</dbReference>
<dbReference type="SUPFAM" id="SSF48371">
    <property type="entry name" value="ARM repeat"/>
    <property type="match status" value="1"/>
</dbReference>
<dbReference type="Pfam" id="PF19273">
    <property type="entry name" value="Exportin-5"/>
    <property type="match status" value="1"/>
</dbReference>
<comment type="caution">
    <text evidence="3">The sequence shown here is derived from an EMBL/GenBank/DDBJ whole genome shotgun (WGS) entry which is preliminary data.</text>
</comment>
<evidence type="ECO:0000259" key="2">
    <source>
        <dbReference type="Pfam" id="PF19273"/>
    </source>
</evidence>
<proteinExistence type="predicted"/>
<dbReference type="InterPro" id="IPR011989">
    <property type="entry name" value="ARM-like"/>
</dbReference>
<feature type="region of interest" description="Disordered" evidence="1">
    <location>
        <begin position="1206"/>
        <end position="1249"/>
    </location>
</feature>
<organism evidence="3 4">
    <name type="scientific">Aureobasidium pullulans</name>
    <name type="common">Black yeast</name>
    <name type="synonym">Pullularia pullulans</name>
    <dbReference type="NCBI Taxonomy" id="5580"/>
    <lineage>
        <taxon>Eukaryota</taxon>
        <taxon>Fungi</taxon>
        <taxon>Dikarya</taxon>
        <taxon>Ascomycota</taxon>
        <taxon>Pezizomycotina</taxon>
        <taxon>Dothideomycetes</taxon>
        <taxon>Dothideomycetidae</taxon>
        <taxon>Dothideales</taxon>
        <taxon>Saccotheciaceae</taxon>
        <taxon>Aureobasidium</taxon>
    </lineage>
</organism>
<gene>
    <name evidence="3" type="ORF">QM012_007294</name>
</gene>
<dbReference type="PANTHER" id="PTHR11223:SF3">
    <property type="entry name" value="EXPORTIN-5"/>
    <property type="match status" value="1"/>
</dbReference>